<evidence type="ECO:0000256" key="2">
    <source>
        <dbReference type="ARBA" id="ARBA00022692"/>
    </source>
</evidence>
<dbReference type="Pfam" id="PF00892">
    <property type="entry name" value="EamA"/>
    <property type="match status" value="2"/>
</dbReference>
<feature type="transmembrane region" description="Helical" evidence="6">
    <location>
        <begin position="154"/>
        <end position="172"/>
    </location>
</feature>
<feature type="region of interest" description="Disordered" evidence="5">
    <location>
        <begin position="310"/>
        <end position="353"/>
    </location>
</feature>
<feature type="domain" description="EamA" evidence="7">
    <location>
        <begin position="6"/>
        <end position="146"/>
    </location>
</feature>
<dbReference type="AlphaFoldDB" id="A0A3A8KS96"/>
<dbReference type="PANTHER" id="PTHR32322:SF9">
    <property type="entry name" value="AMINO-ACID METABOLITE EFFLUX PUMP-RELATED"/>
    <property type="match status" value="1"/>
</dbReference>
<dbReference type="InterPro" id="IPR000620">
    <property type="entry name" value="EamA_dom"/>
</dbReference>
<feature type="compositionally biased region" description="Basic and acidic residues" evidence="5">
    <location>
        <begin position="325"/>
        <end position="347"/>
    </location>
</feature>
<sequence length="353" mass="36860">MSPRVKGAVLGLSAAALFGVSAPMAKLLLPSSTPLVLASILYLGGGLGLTCLEALRRLRPSSAPRREARLGRKDVPLLLGVILCGGVLGPVLMLVGLQRLSGVAASLLLNLEGPFTILLALLVFGEHLGRAGALAAAFVMAGAGVLGFQEGGLHGDVLGVLALAGACLAWAVDNNLTQRLSLKDPIALVRTKALGSGTCTLVLAWLTGQPFPAAHVLGAALVLGFASYGLSIVLDAYALRLMGAAREAAYFATAPFVGALVAVPLLGERLRPLDLLAGVLMAAGVVLLLRERHGHLHTHAALEHEHLHVHDAHHPHAHPPGTDLTEPHSHPHHHEALTHDHPHVSDLHHRHKH</sequence>
<keyword evidence="3 6" id="KW-1133">Transmembrane helix</keyword>
<evidence type="ECO:0000256" key="4">
    <source>
        <dbReference type="ARBA" id="ARBA00023136"/>
    </source>
</evidence>
<dbReference type="InterPro" id="IPR050638">
    <property type="entry name" value="AA-Vitamin_Transporters"/>
</dbReference>
<gene>
    <name evidence="8" type="ORF">D7X32_03310</name>
</gene>
<dbReference type="SUPFAM" id="SSF103481">
    <property type="entry name" value="Multidrug resistance efflux transporter EmrE"/>
    <property type="match status" value="2"/>
</dbReference>
<comment type="caution">
    <text evidence="8">The sequence shown here is derived from an EMBL/GenBank/DDBJ whole genome shotgun (WGS) entry which is preliminary data.</text>
</comment>
<keyword evidence="2 6" id="KW-0812">Transmembrane</keyword>
<dbReference type="InterPro" id="IPR037185">
    <property type="entry name" value="EmrE-like"/>
</dbReference>
<proteinExistence type="predicted"/>
<accession>A0A3A8KS96</accession>
<evidence type="ECO:0000256" key="3">
    <source>
        <dbReference type="ARBA" id="ARBA00022989"/>
    </source>
</evidence>
<feature type="transmembrane region" description="Helical" evidence="6">
    <location>
        <begin position="103"/>
        <end position="124"/>
    </location>
</feature>
<evidence type="ECO:0000259" key="7">
    <source>
        <dbReference type="Pfam" id="PF00892"/>
    </source>
</evidence>
<evidence type="ECO:0000256" key="1">
    <source>
        <dbReference type="ARBA" id="ARBA00004141"/>
    </source>
</evidence>
<keyword evidence="4 6" id="KW-0472">Membrane</keyword>
<feature type="transmembrane region" description="Helical" evidence="6">
    <location>
        <begin position="217"/>
        <end position="237"/>
    </location>
</feature>
<evidence type="ECO:0000313" key="8">
    <source>
        <dbReference type="EMBL" id="RKH07121.1"/>
    </source>
</evidence>
<dbReference type="PANTHER" id="PTHR32322">
    <property type="entry name" value="INNER MEMBRANE TRANSPORTER"/>
    <property type="match status" value="1"/>
</dbReference>
<evidence type="ECO:0000256" key="6">
    <source>
        <dbReference type="SAM" id="Phobius"/>
    </source>
</evidence>
<dbReference type="RefSeq" id="WP_120601032.1">
    <property type="nucleotide sequence ID" value="NZ_JABFJX010000144.1"/>
</dbReference>
<keyword evidence="9" id="KW-1185">Reference proteome</keyword>
<dbReference type="OrthoDB" id="9794287at2"/>
<dbReference type="Proteomes" id="UP000268313">
    <property type="component" value="Unassembled WGS sequence"/>
</dbReference>
<dbReference type="EMBL" id="RAWE01000006">
    <property type="protein sequence ID" value="RKH07121.1"/>
    <property type="molecule type" value="Genomic_DNA"/>
</dbReference>
<feature type="transmembrane region" description="Helical" evidence="6">
    <location>
        <begin position="249"/>
        <end position="267"/>
    </location>
</feature>
<name>A0A3A8KS96_9BACT</name>
<organism evidence="8 9">
    <name type="scientific">Corallococcus carmarthensis</name>
    <dbReference type="NCBI Taxonomy" id="2316728"/>
    <lineage>
        <taxon>Bacteria</taxon>
        <taxon>Pseudomonadati</taxon>
        <taxon>Myxococcota</taxon>
        <taxon>Myxococcia</taxon>
        <taxon>Myxococcales</taxon>
        <taxon>Cystobacterineae</taxon>
        <taxon>Myxococcaceae</taxon>
        <taxon>Corallococcus</taxon>
    </lineage>
</organism>
<comment type="subcellular location">
    <subcellularLocation>
        <location evidence="1">Membrane</location>
        <topology evidence="1">Multi-pass membrane protein</topology>
    </subcellularLocation>
</comment>
<feature type="transmembrane region" description="Helical" evidence="6">
    <location>
        <begin position="273"/>
        <end position="289"/>
    </location>
</feature>
<feature type="transmembrane region" description="Helical" evidence="6">
    <location>
        <begin position="75"/>
        <end position="97"/>
    </location>
</feature>
<reference evidence="9" key="1">
    <citation type="submission" date="2018-09" db="EMBL/GenBank/DDBJ databases">
        <authorList>
            <person name="Livingstone P.G."/>
            <person name="Whitworth D.E."/>
        </authorList>
    </citation>
    <scope>NUCLEOTIDE SEQUENCE [LARGE SCALE GENOMIC DNA]</scope>
    <source>
        <strain evidence="9">CA043D</strain>
    </source>
</reference>
<feature type="domain" description="EamA" evidence="7">
    <location>
        <begin position="158"/>
        <end position="289"/>
    </location>
</feature>
<evidence type="ECO:0000256" key="5">
    <source>
        <dbReference type="SAM" id="MobiDB-lite"/>
    </source>
</evidence>
<feature type="transmembrane region" description="Helical" evidence="6">
    <location>
        <begin position="35"/>
        <end position="55"/>
    </location>
</feature>
<dbReference type="GO" id="GO:0016020">
    <property type="term" value="C:membrane"/>
    <property type="evidence" value="ECO:0007669"/>
    <property type="project" value="UniProtKB-SubCell"/>
</dbReference>
<evidence type="ECO:0000313" key="9">
    <source>
        <dbReference type="Proteomes" id="UP000268313"/>
    </source>
</evidence>
<feature type="transmembrane region" description="Helical" evidence="6">
    <location>
        <begin position="193"/>
        <end position="211"/>
    </location>
</feature>
<feature type="transmembrane region" description="Helical" evidence="6">
    <location>
        <begin position="131"/>
        <end position="148"/>
    </location>
</feature>
<protein>
    <submittedName>
        <fullName evidence="8">DMT family transporter</fullName>
    </submittedName>
</protein>